<keyword evidence="3" id="KW-1185">Reference proteome</keyword>
<comment type="caution">
    <text evidence="2">The sequence shown here is derived from an EMBL/GenBank/DDBJ whole genome shotgun (WGS) entry which is preliminary data.</text>
</comment>
<dbReference type="RefSeq" id="WP_272753078.1">
    <property type="nucleotide sequence ID" value="NZ_JAQQLF010000027.1"/>
</dbReference>
<evidence type="ECO:0000313" key="3">
    <source>
        <dbReference type="Proteomes" id="UP001219956"/>
    </source>
</evidence>
<evidence type="ECO:0008006" key="4">
    <source>
        <dbReference type="Google" id="ProtNLM"/>
    </source>
</evidence>
<evidence type="ECO:0000256" key="1">
    <source>
        <dbReference type="SAM" id="SignalP"/>
    </source>
</evidence>
<sequence length="250" mass="27699">MNTLQGIMCSLLLVALAGCASMHSNKPIVTLSPNGSDIVYNGELDASAIAQVQTIYAQAAVKPTRLVINSHGGSSNLGMALGDFIHDKQLDIRVDGACMSSCANYVFPAARNKYLGERDALLWHGGALQPDWEALIKAKWKHNPAQQDRAREDIRQWVISEKAFFERIGVSQLITVCGQQPEWIKAYPQAPGFYYSPEDMQRFGIHDLQFIANRWAPEETITYPKFFKASFCSAPPPPTDEILCGCKFSD</sequence>
<dbReference type="InterPro" id="IPR029045">
    <property type="entry name" value="ClpP/crotonase-like_dom_sf"/>
</dbReference>
<dbReference type="EMBL" id="JAQQLF010000027">
    <property type="protein sequence ID" value="MDC7718866.1"/>
    <property type="molecule type" value="Genomic_DNA"/>
</dbReference>
<feature type="signal peptide" evidence="1">
    <location>
        <begin position="1"/>
        <end position="20"/>
    </location>
</feature>
<dbReference type="SUPFAM" id="SSF52096">
    <property type="entry name" value="ClpP/crotonase"/>
    <property type="match status" value="1"/>
</dbReference>
<gene>
    <name evidence="2" type="ORF">PQU95_16820</name>
</gene>
<accession>A0ABT5J2Z9</accession>
<protein>
    <recommendedName>
        <fullName evidence="4">Lipoprotein</fullName>
    </recommendedName>
</protein>
<keyword evidence="1" id="KW-0732">Signal</keyword>
<dbReference type="Gene3D" id="3.90.226.10">
    <property type="entry name" value="2-enoyl-CoA Hydratase, Chain A, domain 1"/>
    <property type="match status" value="1"/>
</dbReference>
<reference evidence="2 3" key="1">
    <citation type="submission" date="2023-01" db="EMBL/GenBank/DDBJ databases">
        <title>Novel species of the genus Vogesella isolated from rivers.</title>
        <authorList>
            <person name="Lu H."/>
        </authorList>
    </citation>
    <scope>NUCLEOTIDE SEQUENCE [LARGE SCALE GENOMIC DNA]</scope>
    <source>
        <strain evidence="2 3">DC21W</strain>
    </source>
</reference>
<evidence type="ECO:0000313" key="2">
    <source>
        <dbReference type="EMBL" id="MDC7718866.1"/>
    </source>
</evidence>
<proteinExistence type="predicted"/>
<name>A0ABT5J2Z9_9NEIS</name>
<feature type="chain" id="PRO_5047137525" description="Lipoprotein" evidence="1">
    <location>
        <begin position="21"/>
        <end position="250"/>
    </location>
</feature>
<dbReference type="Proteomes" id="UP001219956">
    <property type="component" value="Unassembled WGS sequence"/>
</dbReference>
<organism evidence="2 3">
    <name type="scientific">Vogesella aquatica</name>
    <dbReference type="NCBI Taxonomy" id="2984206"/>
    <lineage>
        <taxon>Bacteria</taxon>
        <taxon>Pseudomonadati</taxon>
        <taxon>Pseudomonadota</taxon>
        <taxon>Betaproteobacteria</taxon>
        <taxon>Neisseriales</taxon>
        <taxon>Chromobacteriaceae</taxon>
        <taxon>Vogesella</taxon>
    </lineage>
</organism>